<dbReference type="EMBL" id="FNDK01000030">
    <property type="protein sequence ID" value="SDI27216.1"/>
    <property type="molecule type" value="Genomic_DNA"/>
</dbReference>
<feature type="domain" description="VOC" evidence="2">
    <location>
        <begin position="7"/>
        <end position="153"/>
    </location>
</feature>
<dbReference type="AlphaFoldDB" id="A0A1G8J7Q3"/>
<dbReference type="Pfam" id="PF00903">
    <property type="entry name" value="Glyoxalase"/>
    <property type="match status" value="1"/>
</dbReference>
<keyword evidence="4" id="KW-1185">Reference proteome</keyword>
<name>A0A1G8J7Q3_9BACI</name>
<dbReference type="RefSeq" id="WP_091276262.1">
    <property type="nucleotide sequence ID" value="NZ_FNDK01000030.1"/>
</dbReference>
<dbReference type="InterPro" id="IPR051785">
    <property type="entry name" value="MMCE/EMCE_epimerase"/>
</dbReference>
<dbReference type="PROSITE" id="PS51819">
    <property type="entry name" value="VOC"/>
    <property type="match status" value="1"/>
</dbReference>
<keyword evidence="3" id="KW-0560">Oxidoreductase</keyword>
<dbReference type="InterPro" id="IPR037523">
    <property type="entry name" value="VOC_core"/>
</dbReference>
<evidence type="ECO:0000313" key="3">
    <source>
        <dbReference type="EMBL" id="SDI27216.1"/>
    </source>
</evidence>
<keyword evidence="3" id="KW-0223">Dioxygenase</keyword>
<dbReference type="Gene3D" id="3.10.180.10">
    <property type="entry name" value="2,3-Dihydroxybiphenyl 1,2-Dioxygenase, domain 1"/>
    <property type="match status" value="1"/>
</dbReference>
<evidence type="ECO:0000259" key="2">
    <source>
        <dbReference type="PROSITE" id="PS51819"/>
    </source>
</evidence>
<dbReference type="PANTHER" id="PTHR43048">
    <property type="entry name" value="METHYLMALONYL-COA EPIMERASE"/>
    <property type="match status" value="1"/>
</dbReference>
<dbReference type="Proteomes" id="UP000199163">
    <property type="component" value="Unassembled WGS sequence"/>
</dbReference>
<dbReference type="InterPro" id="IPR004360">
    <property type="entry name" value="Glyas_Fos-R_dOase_dom"/>
</dbReference>
<organism evidence="3 4">
    <name type="scientific">Alteribacillus persepolensis</name>
    <dbReference type="NCBI Taxonomy" id="568899"/>
    <lineage>
        <taxon>Bacteria</taxon>
        <taxon>Bacillati</taxon>
        <taxon>Bacillota</taxon>
        <taxon>Bacilli</taxon>
        <taxon>Bacillales</taxon>
        <taxon>Bacillaceae</taxon>
        <taxon>Alteribacillus</taxon>
    </lineage>
</organism>
<dbReference type="OrthoDB" id="2613830at2"/>
<dbReference type="InterPro" id="IPR029068">
    <property type="entry name" value="Glyas_Bleomycin-R_OHBP_Dase"/>
</dbReference>
<evidence type="ECO:0000256" key="1">
    <source>
        <dbReference type="ARBA" id="ARBA00022723"/>
    </source>
</evidence>
<dbReference type="GO" id="GO:0051213">
    <property type="term" value="F:dioxygenase activity"/>
    <property type="evidence" value="ECO:0007669"/>
    <property type="project" value="UniProtKB-KW"/>
</dbReference>
<sequence>MKEYPRSFCHVGVSVTNIDKAMAWYENVFGFTAVSSPVTFKKDDPNMGPVLTDLLGKEIKEVKIAHLGGSGGVGLELFEFIDPKSERYTSHEYWKDGIFHVSIIDPNIEEMVKKIVENGGKQRSEIWESVPGTEYKMVYCEDPDGNLIEIYTHSVERMYSNQ</sequence>
<dbReference type="GO" id="GO:0004493">
    <property type="term" value="F:methylmalonyl-CoA epimerase activity"/>
    <property type="evidence" value="ECO:0007669"/>
    <property type="project" value="TreeGrafter"/>
</dbReference>
<dbReference type="STRING" id="568899.SAMN05192534_1307"/>
<dbReference type="GO" id="GO:0046872">
    <property type="term" value="F:metal ion binding"/>
    <property type="evidence" value="ECO:0007669"/>
    <property type="project" value="UniProtKB-KW"/>
</dbReference>
<proteinExistence type="predicted"/>
<dbReference type="GO" id="GO:0046491">
    <property type="term" value="P:L-methylmalonyl-CoA metabolic process"/>
    <property type="evidence" value="ECO:0007669"/>
    <property type="project" value="TreeGrafter"/>
</dbReference>
<reference evidence="3 4" key="1">
    <citation type="submission" date="2016-10" db="EMBL/GenBank/DDBJ databases">
        <authorList>
            <person name="de Groot N.N."/>
        </authorList>
    </citation>
    <scope>NUCLEOTIDE SEQUENCE [LARGE SCALE GENOMIC DNA]</scope>
    <source>
        <strain evidence="3 4">DSM 21632</strain>
    </source>
</reference>
<dbReference type="SUPFAM" id="SSF54593">
    <property type="entry name" value="Glyoxalase/Bleomycin resistance protein/Dihydroxybiphenyl dioxygenase"/>
    <property type="match status" value="1"/>
</dbReference>
<evidence type="ECO:0000313" key="4">
    <source>
        <dbReference type="Proteomes" id="UP000199163"/>
    </source>
</evidence>
<accession>A0A1G8J7Q3</accession>
<protein>
    <submittedName>
        <fullName evidence="3">Catechol 2,3-dioxygenase</fullName>
    </submittedName>
</protein>
<dbReference type="PANTHER" id="PTHR43048:SF6">
    <property type="entry name" value="BLR8189 PROTEIN"/>
    <property type="match status" value="1"/>
</dbReference>
<gene>
    <name evidence="3" type="ORF">SAMN05192534_1307</name>
</gene>
<keyword evidence="1" id="KW-0479">Metal-binding</keyword>